<feature type="region of interest" description="Disordered" evidence="1">
    <location>
        <begin position="435"/>
        <end position="459"/>
    </location>
</feature>
<proteinExistence type="predicted"/>
<organism evidence="2 3">
    <name type="scientific">Mycena belliarum</name>
    <dbReference type="NCBI Taxonomy" id="1033014"/>
    <lineage>
        <taxon>Eukaryota</taxon>
        <taxon>Fungi</taxon>
        <taxon>Dikarya</taxon>
        <taxon>Basidiomycota</taxon>
        <taxon>Agaricomycotina</taxon>
        <taxon>Agaricomycetes</taxon>
        <taxon>Agaricomycetidae</taxon>
        <taxon>Agaricales</taxon>
        <taxon>Marasmiineae</taxon>
        <taxon>Mycenaceae</taxon>
        <taxon>Mycena</taxon>
    </lineage>
</organism>
<accession>A0AAD6U8Y3</accession>
<comment type="caution">
    <text evidence="2">The sequence shown here is derived from an EMBL/GenBank/DDBJ whole genome shotgun (WGS) entry which is preliminary data.</text>
</comment>
<sequence length="536" mass="57191">MNQSKSPCVSDGITVDGGGEQEQGVQRASRATPSVLPNLAAFCSRLQGLPRSSCYKAGVRDDRLLLLLGFTFQLLLDARPRITTYIHDMTSLSYYHKNQYNNRSRKESVSLPVIGEEVVSKPIKSNSVKARRRLGVSDLRIPHLHPRATAVQGDLIDWSLTLPGSLETFDFPHPPSRSSLESSECSGSGSSSGSDGESLSSAPTTPAASPTKESRPRVARCKTIKPLTIKKRGVSPLPPQEDSLDSEQDDEYYAAHARLFVTLSPALPPSFPRRDSIMFPPASSAPYRASVRRSRALSITARALPPPIVTSIASCRSSTLPIRAPPRTPVPTDAQSGDYGALLSALTSPLLAGLPSTPFLSPAPASRSPSPLPSLSPSLSVSGSSCASRLSPRPPPAEVPVDLSADDWEGWDDTEDDAFSPLPTTLAVPVPVPTRVAFSDTPPPSLPDSHSADDDDLPSPITYAAPEDVEPEERVFVRAASTTPFSARRESDASSAGAPALRSRWSVASLASLRAGAGAGHRFPLLPRRFPFAFNL</sequence>
<feature type="compositionally biased region" description="Basic residues" evidence="1">
    <location>
        <begin position="217"/>
        <end position="233"/>
    </location>
</feature>
<dbReference type="EMBL" id="JARJCN010000016">
    <property type="protein sequence ID" value="KAJ7093437.1"/>
    <property type="molecule type" value="Genomic_DNA"/>
</dbReference>
<feature type="compositionally biased region" description="Acidic residues" evidence="1">
    <location>
        <begin position="404"/>
        <end position="418"/>
    </location>
</feature>
<dbReference type="AlphaFoldDB" id="A0AAD6U8Y3"/>
<feature type="region of interest" description="Disordered" evidence="1">
    <location>
        <begin position="1"/>
        <end position="31"/>
    </location>
</feature>
<feature type="region of interest" description="Disordered" evidence="1">
    <location>
        <begin position="171"/>
        <end position="248"/>
    </location>
</feature>
<gene>
    <name evidence="2" type="ORF">B0H15DRAFT_158473</name>
</gene>
<reference evidence="2" key="1">
    <citation type="submission" date="2023-03" db="EMBL/GenBank/DDBJ databases">
        <title>Massive genome expansion in bonnet fungi (Mycena s.s.) driven by repeated elements and novel gene families across ecological guilds.</title>
        <authorList>
            <consortium name="Lawrence Berkeley National Laboratory"/>
            <person name="Harder C.B."/>
            <person name="Miyauchi S."/>
            <person name="Viragh M."/>
            <person name="Kuo A."/>
            <person name="Thoen E."/>
            <person name="Andreopoulos B."/>
            <person name="Lu D."/>
            <person name="Skrede I."/>
            <person name="Drula E."/>
            <person name="Henrissat B."/>
            <person name="Morin E."/>
            <person name="Kohler A."/>
            <person name="Barry K."/>
            <person name="LaButti K."/>
            <person name="Morin E."/>
            <person name="Salamov A."/>
            <person name="Lipzen A."/>
            <person name="Mereny Z."/>
            <person name="Hegedus B."/>
            <person name="Baldrian P."/>
            <person name="Stursova M."/>
            <person name="Weitz H."/>
            <person name="Taylor A."/>
            <person name="Grigoriev I.V."/>
            <person name="Nagy L.G."/>
            <person name="Martin F."/>
            <person name="Kauserud H."/>
        </authorList>
    </citation>
    <scope>NUCLEOTIDE SEQUENCE</scope>
    <source>
        <strain evidence="2">CBHHK173m</strain>
    </source>
</reference>
<dbReference type="Proteomes" id="UP001222325">
    <property type="component" value="Unassembled WGS sequence"/>
</dbReference>
<evidence type="ECO:0000313" key="3">
    <source>
        <dbReference type="Proteomes" id="UP001222325"/>
    </source>
</evidence>
<keyword evidence="3" id="KW-1185">Reference proteome</keyword>
<feature type="region of interest" description="Disordered" evidence="1">
    <location>
        <begin position="362"/>
        <end position="419"/>
    </location>
</feature>
<evidence type="ECO:0000313" key="2">
    <source>
        <dbReference type="EMBL" id="KAJ7093437.1"/>
    </source>
</evidence>
<feature type="compositionally biased region" description="Low complexity" evidence="1">
    <location>
        <begin position="362"/>
        <end position="391"/>
    </location>
</feature>
<evidence type="ECO:0000256" key="1">
    <source>
        <dbReference type="SAM" id="MobiDB-lite"/>
    </source>
</evidence>
<feature type="compositionally biased region" description="Low complexity" evidence="1">
    <location>
        <begin position="176"/>
        <end position="211"/>
    </location>
</feature>
<name>A0AAD6U8Y3_9AGAR</name>
<protein>
    <submittedName>
        <fullName evidence="2">Uncharacterized protein</fullName>
    </submittedName>
</protein>